<name>A0ABV5WA13_9BACI</name>
<proteinExistence type="predicted"/>
<sequence>MNKKAHEARTILIKMMRTYQTKTVKETGYKLVTMRNEVKQTLQTGKNLNGKNITPSKKKELRKHLLHYRSELEKLIASSKVYKEEKGN</sequence>
<reference evidence="1 2" key="1">
    <citation type="submission" date="2024-09" db="EMBL/GenBank/DDBJ databases">
        <authorList>
            <person name="Sun Q."/>
            <person name="Mori K."/>
        </authorList>
    </citation>
    <scope>NUCLEOTIDE SEQUENCE [LARGE SCALE GENOMIC DNA]</scope>
    <source>
        <strain evidence="1 2">JCM 11201</strain>
    </source>
</reference>
<keyword evidence="2" id="KW-1185">Reference proteome</keyword>
<dbReference type="RefSeq" id="WP_379947539.1">
    <property type="nucleotide sequence ID" value="NZ_JBHMAF010000008.1"/>
</dbReference>
<organism evidence="1 2">
    <name type="scientific">Ectobacillus funiculus</name>
    <dbReference type="NCBI Taxonomy" id="137993"/>
    <lineage>
        <taxon>Bacteria</taxon>
        <taxon>Bacillati</taxon>
        <taxon>Bacillota</taxon>
        <taxon>Bacilli</taxon>
        <taxon>Bacillales</taxon>
        <taxon>Bacillaceae</taxon>
        <taxon>Ectobacillus</taxon>
    </lineage>
</organism>
<dbReference type="EMBL" id="JBHMAF010000008">
    <property type="protein sequence ID" value="MFB9757226.1"/>
    <property type="molecule type" value="Genomic_DNA"/>
</dbReference>
<evidence type="ECO:0000313" key="1">
    <source>
        <dbReference type="EMBL" id="MFB9757226.1"/>
    </source>
</evidence>
<evidence type="ECO:0000313" key="2">
    <source>
        <dbReference type="Proteomes" id="UP001589609"/>
    </source>
</evidence>
<gene>
    <name evidence="1" type="ORF">ACFFMS_01485</name>
</gene>
<accession>A0ABV5WA13</accession>
<dbReference type="Proteomes" id="UP001589609">
    <property type="component" value="Unassembled WGS sequence"/>
</dbReference>
<comment type="caution">
    <text evidence="1">The sequence shown here is derived from an EMBL/GenBank/DDBJ whole genome shotgun (WGS) entry which is preliminary data.</text>
</comment>
<protein>
    <submittedName>
        <fullName evidence="1">Uncharacterized protein</fullName>
    </submittedName>
</protein>